<feature type="non-terminal residue" evidence="3">
    <location>
        <position position="1"/>
    </location>
</feature>
<evidence type="ECO:0000259" key="2">
    <source>
        <dbReference type="Pfam" id="PF24883"/>
    </source>
</evidence>
<dbReference type="EMBL" id="KN817543">
    <property type="protein sequence ID" value="KJA23441.1"/>
    <property type="molecule type" value="Genomic_DNA"/>
</dbReference>
<dbReference type="PANTHER" id="PTHR10039:SF5">
    <property type="entry name" value="NACHT DOMAIN-CONTAINING PROTEIN"/>
    <property type="match status" value="1"/>
</dbReference>
<dbReference type="OMA" id="NERILAW"/>
<keyword evidence="4" id="KW-1185">Reference proteome</keyword>
<accession>A0A0D2P412</accession>
<feature type="domain" description="Nephrocystin 3-like N-terminal" evidence="2">
    <location>
        <begin position="35"/>
        <end position="183"/>
    </location>
</feature>
<dbReference type="AlphaFoldDB" id="A0A0D2P412"/>
<dbReference type="SUPFAM" id="SSF52540">
    <property type="entry name" value="P-loop containing nucleoside triphosphate hydrolases"/>
    <property type="match status" value="1"/>
</dbReference>
<evidence type="ECO:0000256" key="1">
    <source>
        <dbReference type="ARBA" id="ARBA00022737"/>
    </source>
</evidence>
<name>A0A0D2P412_HYPSF</name>
<proteinExistence type="predicted"/>
<feature type="non-terminal residue" evidence="3">
    <location>
        <position position="268"/>
    </location>
</feature>
<keyword evidence="1" id="KW-0677">Repeat</keyword>
<dbReference type="InterPro" id="IPR027417">
    <property type="entry name" value="P-loop_NTPase"/>
</dbReference>
<dbReference type="STRING" id="945553.A0A0D2P412"/>
<gene>
    <name evidence="3" type="ORF">HYPSUDRAFT_119133</name>
</gene>
<dbReference type="Pfam" id="PF24883">
    <property type="entry name" value="NPHP3_N"/>
    <property type="match status" value="1"/>
</dbReference>
<dbReference type="PANTHER" id="PTHR10039">
    <property type="entry name" value="AMELOGENIN"/>
    <property type="match status" value="1"/>
</dbReference>
<reference evidence="4" key="1">
    <citation type="submission" date="2014-04" db="EMBL/GenBank/DDBJ databases">
        <title>Evolutionary Origins and Diversification of the Mycorrhizal Mutualists.</title>
        <authorList>
            <consortium name="DOE Joint Genome Institute"/>
            <consortium name="Mycorrhizal Genomics Consortium"/>
            <person name="Kohler A."/>
            <person name="Kuo A."/>
            <person name="Nagy L.G."/>
            <person name="Floudas D."/>
            <person name="Copeland A."/>
            <person name="Barry K.W."/>
            <person name="Cichocki N."/>
            <person name="Veneault-Fourrey C."/>
            <person name="LaButti K."/>
            <person name="Lindquist E.A."/>
            <person name="Lipzen A."/>
            <person name="Lundell T."/>
            <person name="Morin E."/>
            <person name="Murat C."/>
            <person name="Riley R."/>
            <person name="Ohm R."/>
            <person name="Sun H."/>
            <person name="Tunlid A."/>
            <person name="Henrissat B."/>
            <person name="Grigoriev I.V."/>
            <person name="Hibbett D.S."/>
            <person name="Martin F."/>
        </authorList>
    </citation>
    <scope>NUCLEOTIDE SEQUENCE [LARGE SCALE GENOMIC DNA]</scope>
    <source>
        <strain evidence="4">FD-334 SS-4</strain>
    </source>
</reference>
<dbReference type="Gene3D" id="3.40.50.300">
    <property type="entry name" value="P-loop containing nucleotide triphosphate hydrolases"/>
    <property type="match status" value="1"/>
</dbReference>
<protein>
    <recommendedName>
        <fullName evidence="2">Nephrocystin 3-like N-terminal domain-containing protein</fullName>
    </recommendedName>
</protein>
<organism evidence="3 4">
    <name type="scientific">Hypholoma sublateritium (strain FD-334 SS-4)</name>
    <dbReference type="NCBI Taxonomy" id="945553"/>
    <lineage>
        <taxon>Eukaryota</taxon>
        <taxon>Fungi</taxon>
        <taxon>Dikarya</taxon>
        <taxon>Basidiomycota</taxon>
        <taxon>Agaricomycotina</taxon>
        <taxon>Agaricomycetes</taxon>
        <taxon>Agaricomycetidae</taxon>
        <taxon>Agaricales</taxon>
        <taxon>Agaricineae</taxon>
        <taxon>Strophariaceae</taxon>
        <taxon>Hypholoma</taxon>
    </lineage>
</organism>
<evidence type="ECO:0000313" key="4">
    <source>
        <dbReference type="Proteomes" id="UP000054270"/>
    </source>
</evidence>
<sequence>DSDQHFDAPKCHPNTRLAVRDDIMAWITLAVTRIQWILWINGAAGAGKSTIGRSIVKLCLARSIPIAWFFFCRTDPTRNNIKPLVASIAHQVMQIIPELKAIIIPKIHDDPLIFKKSLLTQFKYLIFDPLRDMAKQNISHSVLVLLFDGVDELNDKDDQMNFIRTISNFMGSEGFHVIAFFGSRNEPQLASVFRSKDISRNLLQICLDHKYSSDADIRVFLNDSFSRIKETHGLRHLLKPCWPTQADVDNIVNMSSGQFTYASAAIRF</sequence>
<dbReference type="InterPro" id="IPR056884">
    <property type="entry name" value="NPHP3-like_N"/>
</dbReference>
<evidence type="ECO:0000313" key="3">
    <source>
        <dbReference type="EMBL" id="KJA23441.1"/>
    </source>
</evidence>
<dbReference type="Proteomes" id="UP000054270">
    <property type="component" value="Unassembled WGS sequence"/>
</dbReference>
<dbReference type="OrthoDB" id="3053909at2759"/>